<dbReference type="OrthoDB" id="9807829at2"/>
<evidence type="ECO:0000256" key="5">
    <source>
        <dbReference type="PIRSR" id="PIRSR606225-1"/>
    </source>
</evidence>
<dbReference type="InterPro" id="IPR006145">
    <property type="entry name" value="PsdUridine_synth_RsuA/RluA"/>
</dbReference>
<keyword evidence="10" id="KW-1185">Reference proteome</keyword>
<keyword evidence="4 7" id="KW-0413">Isomerase</keyword>
<dbReference type="GO" id="GO:0003723">
    <property type="term" value="F:RNA binding"/>
    <property type="evidence" value="ECO:0007669"/>
    <property type="project" value="UniProtKB-KW"/>
</dbReference>
<evidence type="ECO:0000313" key="10">
    <source>
        <dbReference type="Proteomes" id="UP000245080"/>
    </source>
</evidence>
<dbReference type="InterPro" id="IPR006224">
    <property type="entry name" value="PsdUridine_synth_RluA-like_CS"/>
</dbReference>
<dbReference type="AlphaFoldDB" id="A0A2V1N1B2"/>
<dbReference type="EC" id="5.4.99.-" evidence="7"/>
<dbReference type="SUPFAM" id="SSF55120">
    <property type="entry name" value="Pseudouridine synthase"/>
    <property type="match status" value="1"/>
</dbReference>
<dbReference type="GO" id="GO:0120159">
    <property type="term" value="F:rRNA pseudouridine synthase activity"/>
    <property type="evidence" value="ECO:0007669"/>
    <property type="project" value="UniProtKB-ARBA"/>
</dbReference>
<accession>A0A2V1N1B2</accession>
<dbReference type="GO" id="GO:0000455">
    <property type="term" value="P:enzyme-directed rRNA pseudouridine synthesis"/>
    <property type="evidence" value="ECO:0007669"/>
    <property type="project" value="TreeGrafter"/>
</dbReference>
<organism evidence="9 10">
    <name type="scientific">Levilactobacillus bambusae</name>
    <dbReference type="NCBI Taxonomy" id="2024736"/>
    <lineage>
        <taxon>Bacteria</taxon>
        <taxon>Bacillati</taxon>
        <taxon>Bacillota</taxon>
        <taxon>Bacilli</taxon>
        <taxon>Lactobacillales</taxon>
        <taxon>Lactobacillaceae</taxon>
        <taxon>Levilactobacillus</taxon>
    </lineage>
</organism>
<comment type="function">
    <text evidence="7">Responsible for synthesis of pseudouridine from uracil.</text>
</comment>
<dbReference type="RefSeq" id="WP_109249575.1">
    <property type="nucleotide sequence ID" value="NZ_QCXQ01000001.1"/>
</dbReference>
<dbReference type="EMBL" id="QCXQ01000001">
    <property type="protein sequence ID" value="PWG00862.1"/>
    <property type="molecule type" value="Genomic_DNA"/>
</dbReference>
<evidence type="ECO:0000256" key="1">
    <source>
        <dbReference type="ARBA" id="ARBA00000073"/>
    </source>
</evidence>
<gene>
    <name evidence="9" type="ORF">DCM90_01405</name>
</gene>
<evidence type="ECO:0000313" key="9">
    <source>
        <dbReference type="EMBL" id="PWG00862.1"/>
    </source>
</evidence>
<dbReference type="Proteomes" id="UP000245080">
    <property type="component" value="Unassembled WGS sequence"/>
</dbReference>
<dbReference type="Pfam" id="PF01479">
    <property type="entry name" value="S4"/>
    <property type="match status" value="1"/>
</dbReference>
<dbReference type="InterPro" id="IPR050188">
    <property type="entry name" value="RluA_PseudoU_synthase"/>
</dbReference>
<evidence type="ECO:0000256" key="6">
    <source>
        <dbReference type="PROSITE-ProRule" id="PRU00182"/>
    </source>
</evidence>
<evidence type="ECO:0000256" key="7">
    <source>
        <dbReference type="RuleBase" id="RU362028"/>
    </source>
</evidence>
<dbReference type="NCBIfam" id="TIGR00005">
    <property type="entry name" value="rluA_subfam"/>
    <property type="match status" value="1"/>
</dbReference>
<comment type="similarity">
    <text evidence="2 7">Belongs to the pseudouridine synthase RluA family.</text>
</comment>
<dbReference type="SUPFAM" id="SSF55174">
    <property type="entry name" value="Alpha-L RNA-binding motif"/>
    <property type="match status" value="1"/>
</dbReference>
<protein>
    <recommendedName>
        <fullName evidence="7">Pseudouridine synthase</fullName>
        <ecNumber evidence="7">5.4.99.-</ecNumber>
    </recommendedName>
</protein>
<evidence type="ECO:0000256" key="3">
    <source>
        <dbReference type="ARBA" id="ARBA00022884"/>
    </source>
</evidence>
<comment type="caution">
    <text evidence="9">The sequence shown here is derived from an EMBL/GenBank/DDBJ whole genome shotgun (WGS) entry which is preliminary data.</text>
</comment>
<reference evidence="9 10" key="1">
    <citation type="journal article" date="2018" name="Int. J. Syst. Evol. Microbiol.">
        <title>Lactobacillus bambusae sp. nov., isolated from a traditional fermented Ma-bamboo shoots of Taiwan.</title>
        <authorList>
            <person name="Wang L.-T."/>
        </authorList>
    </citation>
    <scope>NUCLEOTIDE SEQUENCE [LARGE SCALE GENOMIC DNA]</scope>
    <source>
        <strain evidence="9 10">BS-W1</strain>
    </source>
</reference>
<dbReference type="FunFam" id="3.30.2350.10:FF:000006">
    <property type="entry name" value="Pseudouridine synthase"/>
    <property type="match status" value="1"/>
</dbReference>
<evidence type="ECO:0000256" key="4">
    <source>
        <dbReference type="ARBA" id="ARBA00023235"/>
    </source>
</evidence>
<comment type="catalytic activity">
    <reaction evidence="1 7">
        <text>a uridine in RNA = a pseudouridine in RNA</text>
        <dbReference type="Rhea" id="RHEA:48348"/>
        <dbReference type="Rhea" id="RHEA-COMP:12068"/>
        <dbReference type="Rhea" id="RHEA-COMP:12069"/>
        <dbReference type="ChEBI" id="CHEBI:65314"/>
        <dbReference type="ChEBI" id="CHEBI:65315"/>
    </reaction>
</comment>
<dbReference type="Gene3D" id="3.30.2350.10">
    <property type="entry name" value="Pseudouridine synthase"/>
    <property type="match status" value="1"/>
</dbReference>
<dbReference type="InterPro" id="IPR002942">
    <property type="entry name" value="S4_RNA-bd"/>
</dbReference>
<dbReference type="PANTHER" id="PTHR21600:SF44">
    <property type="entry name" value="RIBOSOMAL LARGE SUBUNIT PSEUDOURIDINE SYNTHASE D"/>
    <property type="match status" value="1"/>
</dbReference>
<sequence>MPNYEVQIHDETGRLDKVVSDQIVDLSRSQVKTAIDENRLLVNGHGEKAKYQVQPGDQITIEIPEPTSLSLEPQDIPLDIIFEDDDVLVVNKPQGMVVHPAPGHPDQTLVNALLFHSPLSTINGEFRPGIVHRIDKDTSGLLMVAKNDRAHRSLSAQLKDKTSLREYVALVHGNIKEETGTIDAPLGRSPKDRKKQAIVADGRRAVTHFQVLERYGEYTLISCRLETGRTHQIRVHFAYIGHPLAGDPLYGPKQTLPGHGQFLHAEELGFYHPVTKEQLVFRVNAPELFQKTVAKLRQRAGLVVDKLV</sequence>
<dbReference type="InterPro" id="IPR020103">
    <property type="entry name" value="PsdUridine_synth_cat_dom_sf"/>
</dbReference>
<dbReference type="Pfam" id="PF00849">
    <property type="entry name" value="PseudoU_synth_2"/>
    <property type="match status" value="1"/>
</dbReference>
<feature type="domain" description="RNA-binding S4" evidence="8">
    <location>
        <begin position="13"/>
        <end position="77"/>
    </location>
</feature>
<dbReference type="CDD" id="cd02869">
    <property type="entry name" value="PseudoU_synth_RluA_like"/>
    <property type="match status" value="1"/>
</dbReference>
<name>A0A2V1N1B2_9LACO</name>
<evidence type="ECO:0000259" key="8">
    <source>
        <dbReference type="SMART" id="SM00363"/>
    </source>
</evidence>
<feature type="active site" evidence="5">
    <location>
        <position position="135"/>
    </location>
</feature>
<dbReference type="PANTHER" id="PTHR21600">
    <property type="entry name" value="MITOCHONDRIAL RNA PSEUDOURIDINE SYNTHASE"/>
    <property type="match status" value="1"/>
</dbReference>
<evidence type="ECO:0000256" key="2">
    <source>
        <dbReference type="ARBA" id="ARBA00010876"/>
    </source>
</evidence>
<dbReference type="CDD" id="cd00165">
    <property type="entry name" value="S4"/>
    <property type="match status" value="1"/>
</dbReference>
<dbReference type="Gene3D" id="3.10.290.10">
    <property type="entry name" value="RNA-binding S4 domain"/>
    <property type="match status" value="1"/>
</dbReference>
<dbReference type="InterPro" id="IPR036986">
    <property type="entry name" value="S4_RNA-bd_sf"/>
</dbReference>
<dbReference type="PROSITE" id="PS01129">
    <property type="entry name" value="PSI_RLU"/>
    <property type="match status" value="1"/>
</dbReference>
<dbReference type="SMART" id="SM00363">
    <property type="entry name" value="S4"/>
    <property type="match status" value="1"/>
</dbReference>
<keyword evidence="3 6" id="KW-0694">RNA-binding</keyword>
<dbReference type="InterPro" id="IPR006225">
    <property type="entry name" value="PsdUridine_synth_RluC/D"/>
</dbReference>
<proteinExistence type="inferred from homology"/>
<dbReference type="PROSITE" id="PS50889">
    <property type="entry name" value="S4"/>
    <property type="match status" value="1"/>
</dbReference>